<dbReference type="EMBL" id="QLNP01000062">
    <property type="protein sequence ID" value="RAM38394.1"/>
    <property type="molecule type" value="Genomic_DNA"/>
</dbReference>
<comment type="caution">
    <text evidence="1">The sequence shown here is derived from an EMBL/GenBank/DDBJ whole genome shotgun (WGS) entry which is preliminary data.</text>
</comment>
<evidence type="ECO:0000313" key="2">
    <source>
        <dbReference type="Proteomes" id="UP000249166"/>
    </source>
</evidence>
<proteinExistence type="predicted"/>
<dbReference type="PANTHER" id="PTHR40267:SF1">
    <property type="entry name" value="BLR3294 PROTEIN"/>
    <property type="match status" value="1"/>
</dbReference>
<accession>A0A328HJL6</accession>
<evidence type="ECO:0000313" key="1">
    <source>
        <dbReference type="EMBL" id="RAM38394.1"/>
    </source>
</evidence>
<dbReference type="PIRSF" id="PIRSF015736">
    <property type="entry name" value="MI"/>
    <property type="match status" value="1"/>
</dbReference>
<dbReference type="OrthoDB" id="4537983at2"/>
<reference evidence="1 2" key="1">
    <citation type="submission" date="2018-04" db="EMBL/GenBank/DDBJ databases">
        <title>Bacteria isolated from cave deposits of Manipur.</title>
        <authorList>
            <person name="Sahoo D."/>
            <person name="Sarangthem I."/>
            <person name="Nandeibam J."/>
        </authorList>
    </citation>
    <scope>NUCLEOTIDE SEQUENCE [LARGE SCALE GENOMIC DNA]</scope>
    <source>
        <strain evidence="2">mrc11</strain>
    </source>
</reference>
<protein>
    <submittedName>
        <fullName evidence="1">Asp/Glu/hydantoin racemase</fullName>
    </submittedName>
</protein>
<dbReference type="Gene3D" id="3.40.50.12500">
    <property type="match status" value="1"/>
</dbReference>
<dbReference type="Pfam" id="PF17645">
    <property type="entry name" value="Amdase"/>
    <property type="match status" value="1"/>
</dbReference>
<dbReference type="AlphaFoldDB" id="A0A328HJL6"/>
<dbReference type="PANTHER" id="PTHR40267">
    <property type="entry name" value="BLR3294 PROTEIN"/>
    <property type="match status" value="1"/>
</dbReference>
<dbReference type="InterPro" id="IPR026286">
    <property type="entry name" value="MaiA/AMDase"/>
</dbReference>
<dbReference type="InterPro" id="IPR053714">
    <property type="entry name" value="Iso_Racemase_Enz_sf"/>
</dbReference>
<dbReference type="Proteomes" id="UP000249166">
    <property type="component" value="Unassembled WGS sequence"/>
</dbReference>
<name>A0A328HJL6_ARTGO</name>
<sequence>MRDEAGPARQAGIGVVCPFDMALDRELWRWMPGDVSLYFTRTPFLDEPVSLELAEDVSDDRNVQAAARNLSAVGPKVMAYACTSGSFVNGVAGARRISKVMEAASSAQGVSTSEALLEALNYLGVSRVVVITPYVAELTLRLGDFLEEAGHAVVSQAGLGLGGGIWEVPYRTTSELIRAADVPEADVVFISCTNLPTYDIIAPLERELGKPVLSANQVTAWAALARLGKAAVGPGQRLLAGSDGGD</sequence>
<organism evidence="1 2">
    <name type="scientific">Arthrobacter globiformis</name>
    <dbReference type="NCBI Taxonomy" id="1665"/>
    <lineage>
        <taxon>Bacteria</taxon>
        <taxon>Bacillati</taxon>
        <taxon>Actinomycetota</taxon>
        <taxon>Actinomycetes</taxon>
        <taxon>Micrococcales</taxon>
        <taxon>Micrococcaceae</taxon>
        <taxon>Arthrobacter</taxon>
    </lineage>
</organism>
<gene>
    <name evidence="1" type="ORF">DBZ45_05180</name>
</gene>